<dbReference type="STRING" id="313628.LNTAR_21635"/>
<gene>
    <name evidence="1" type="ORF">LNTAR_21635</name>
</gene>
<dbReference type="OrthoDB" id="3296292at2"/>
<sequence>MKKYYSIKCIFVYEPEDSEYLYRYEERITLWHTKDMDEAIKLAEEEATQYAKKSNSEYIKYCVSHKLDEKYGEGKSVYSTKRNSDLEPEQYLDNFYDTGDECIISDDPIGELENCLDYEQTLLKALEMNKRKIKKLKTEI</sequence>
<protein>
    <submittedName>
        <fullName evidence="1">Uncharacterized protein</fullName>
    </submittedName>
</protein>
<evidence type="ECO:0000313" key="1">
    <source>
        <dbReference type="EMBL" id="EDM27359.1"/>
    </source>
</evidence>
<dbReference type="RefSeq" id="WP_007278964.1">
    <property type="nucleotide sequence ID" value="NZ_ABCK01000010.1"/>
</dbReference>
<organism evidence="1 2">
    <name type="scientific">Lentisphaera araneosa HTCC2155</name>
    <dbReference type="NCBI Taxonomy" id="313628"/>
    <lineage>
        <taxon>Bacteria</taxon>
        <taxon>Pseudomonadati</taxon>
        <taxon>Lentisphaerota</taxon>
        <taxon>Lentisphaeria</taxon>
        <taxon>Lentisphaerales</taxon>
        <taxon>Lentisphaeraceae</taxon>
        <taxon>Lentisphaera</taxon>
    </lineage>
</organism>
<dbReference type="EMBL" id="ABCK01000010">
    <property type="protein sequence ID" value="EDM27359.1"/>
    <property type="molecule type" value="Genomic_DNA"/>
</dbReference>
<reference evidence="1 2" key="1">
    <citation type="journal article" date="2010" name="J. Bacteriol.">
        <title>Genome sequence of Lentisphaera araneosa HTCC2155T, the type species of the order Lentisphaerales in the phylum Lentisphaerae.</title>
        <authorList>
            <person name="Thrash J.C."/>
            <person name="Cho J.C."/>
            <person name="Vergin K.L."/>
            <person name="Morris R.M."/>
            <person name="Giovannoni S.J."/>
        </authorList>
    </citation>
    <scope>NUCLEOTIDE SEQUENCE [LARGE SCALE GENOMIC DNA]</scope>
    <source>
        <strain evidence="1 2">HTCC2155</strain>
    </source>
</reference>
<keyword evidence="2" id="KW-1185">Reference proteome</keyword>
<accession>A6DM61</accession>
<name>A6DM61_9BACT</name>
<dbReference type="AlphaFoldDB" id="A6DM61"/>
<comment type="caution">
    <text evidence="1">The sequence shown here is derived from an EMBL/GenBank/DDBJ whole genome shotgun (WGS) entry which is preliminary data.</text>
</comment>
<evidence type="ECO:0000313" key="2">
    <source>
        <dbReference type="Proteomes" id="UP000004947"/>
    </source>
</evidence>
<dbReference type="Proteomes" id="UP000004947">
    <property type="component" value="Unassembled WGS sequence"/>
</dbReference>
<proteinExistence type="predicted"/>